<dbReference type="Proteomes" id="UP000054097">
    <property type="component" value="Unassembled WGS sequence"/>
</dbReference>
<feature type="compositionally biased region" description="Low complexity" evidence="1">
    <location>
        <begin position="500"/>
        <end position="512"/>
    </location>
</feature>
<dbReference type="HOGENOM" id="CLU_458677_0_0_1"/>
<gene>
    <name evidence="2" type="ORF">M408DRAFT_325983</name>
</gene>
<keyword evidence="3" id="KW-1185">Reference proteome</keyword>
<accession>A0A0C3BM88</accession>
<feature type="region of interest" description="Disordered" evidence="1">
    <location>
        <begin position="482"/>
        <end position="516"/>
    </location>
</feature>
<name>A0A0C3BM88_SERVB</name>
<dbReference type="OrthoDB" id="3331351at2759"/>
<dbReference type="EMBL" id="KN824278">
    <property type="protein sequence ID" value="KIM33179.1"/>
    <property type="molecule type" value="Genomic_DNA"/>
</dbReference>
<feature type="compositionally biased region" description="Basic and acidic residues" evidence="1">
    <location>
        <begin position="1"/>
        <end position="10"/>
    </location>
</feature>
<proteinExistence type="predicted"/>
<evidence type="ECO:0000256" key="1">
    <source>
        <dbReference type="SAM" id="MobiDB-lite"/>
    </source>
</evidence>
<reference evidence="3" key="2">
    <citation type="submission" date="2015-01" db="EMBL/GenBank/DDBJ databases">
        <title>Evolutionary Origins and Diversification of the Mycorrhizal Mutualists.</title>
        <authorList>
            <consortium name="DOE Joint Genome Institute"/>
            <consortium name="Mycorrhizal Genomics Consortium"/>
            <person name="Kohler A."/>
            <person name="Kuo A."/>
            <person name="Nagy L.G."/>
            <person name="Floudas D."/>
            <person name="Copeland A."/>
            <person name="Barry K.W."/>
            <person name="Cichocki N."/>
            <person name="Veneault-Fourrey C."/>
            <person name="LaButti K."/>
            <person name="Lindquist E.A."/>
            <person name="Lipzen A."/>
            <person name="Lundell T."/>
            <person name="Morin E."/>
            <person name="Murat C."/>
            <person name="Riley R."/>
            <person name="Ohm R."/>
            <person name="Sun H."/>
            <person name="Tunlid A."/>
            <person name="Henrissat B."/>
            <person name="Grigoriev I.V."/>
            <person name="Hibbett D.S."/>
            <person name="Martin F."/>
        </authorList>
    </citation>
    <scope>NUCLEOTIDE SEQUENCE [LARGE SCALE GENOMIC DNA]</scope>
    <source>
        <strain evidence="3">MAFF 305830</strain>
    </source>
</reference>
<dbReference type="AlphaFoldDB" id="A0A0C3BM88"/>
<evidence type="ECO:0000313" key="2">
    <source>
        <dbReference type="EMBL" id="KIM33179.1"/>
    </source>
</evidence>
<evidence type="ECO:0000313" key="3">
    <source>
        <dbReference type="Proteomes" id="UP000054097"/>
    </source>
</evidence>
<feature type="compositionally biased region" description="Polar residues" evidence="1">
    <location>
        <begin position="482"/>
        <end position="499"/>
    </location>
</feature>
<protein>
    <submittedName>
        <fullName evidence="2">Uncharacterized protein</fullName>
    </submittedName>
</protein>
<feature type="region of interest" description="Disordered" evidence="1">
    <location>
        <begin position="1"/>
        <end position="40"/>
    </location>
</feature>
<feature type="compositionally biased region" description="Low complexity" evidence="1">
    <location>
        <begin position="30"/>
        <end position="40"/>
    </location>
</feature>
<sequence>MSLSRGDRLGLHPLPTSQLADPDQEDQDQSLSPGSIESSPSFLDARSITLVNLQESSSNHALSVSINSETTFGDVYQEVGSNIVLLEPHFGPLPYWTEAQSTSTSLVGSTCSVLYCVNKQNAAQYTLAVVRSTLRDFPIVICQSGQWSAVPISQAIHEAFPLLAEQTYSITSYGSNRRVDSDIYDYERLKRDNTETFPTVFFMVGADEQSRSFISELPDKAIPSFLQGPVVYGQQALRKAYGLEAFTLSMVHISKSLLHAFYSLADAFAAYSVKHSDLHGSEDGGQREHSSLNDDFPQVALSVCHQLQILLDRTIGIAQELEQSGFNEGTASLKINGIFSSLCGDHPGAVPIRQSYQRFNELLSRDLEEHGEHQSQQNLLNTAATNAIPQNCVEENSPVTIRQSYQRFGTDNTDLTSTRLYHAYSKEFGSEVTFMDTTHDSTSAITFPERQLDPFLPDALNFVKDGIGTLEHTLSMTHPISKSHTVSAKPSQGNNPSFGSSITNTSIASSSSHTQGRYPCPVCSRSYPRAGRARDCANRDMGLQPYACGGRCQNMKCNKAYSSEAEFRRHVAPIESRNARCPQWFFFFLELLPQC</sequence>
<organism evidence="2 3">
    <name type="scientific">Serendipita vermifera MAFF 305830</name>
    <dbReference type="NCBI Taxonomy" id="933852"/>
    <lineage>
        <taxon>Eukaryota</taxon>
        <taxon>Fungi</taxon>
        <taxon>Dikarya</taxon>
        <taxon>Basidiomycota</taxon>
        <taxon>Agaricomycotina</taxon>
        <taxon>Agaricomycetes</taxon>
        <taxon>Sebacinales</taxon>
        <taxon>Serendipitaceae</taxon>
        <taxon>Serendipita</taxon>
    </lineage>
</organism>
<reference evidence="2 3" key="1">
    <citation type="submission" date="2014-04" db="EMBL/GenBank/DDBJ databases">
        <authorList>
            <consortium name="DOE Joint Genome Institute"/>
            <person name="Kuo A."/>
            <person name="Zuccaro A."/>
            <person name="Kohler A."/>
            <person name="Nagy L.G."/>
            <person name="Floudas D."/>
            <person name="Copeland A."/>
            <person name="Barry K.W."/>
            <person name="Cichocki N."/>
            <person name="Veneault-Fourrey C."/>
            <person name="LaButti K."/>
            <person name="Lindquist E.A."/>
            <person name="Lipzen A."/>
            <person name="Lundell T."/>
            <person name="Morin E."/>
            <person name="Murat C."/>
            <person name="Sun H."/>
            <person name="Tunlid A."/>
            <person name="Henrissat B."/>
            <person name="Grigoriev I.V."/>
            <person name="Hibbett D.S."/>
            <person name="Martin F."/>
            <person name="Nordberg H.P."/>
            <person name="Cantor M.N."/>
            <person name="Hua S.X."/>
        </authorList>
    </citation>
    <scope>NUCLEOTIDE SEQUENCE [LARGE SCALE GENOMIC DNA]</scope>
    <source>
        <strain evidence="2 3">MAFF 305830</strain>
    </source>
</reference>